<dbReference type="AlphaFoldDB" id="A0A5S4GYF4"/>
<keyword evidence="2" id="KW-0238">DNA-binding</keyword>
<dbReference type="Proteomes" id="UP000305238">
    <property type="component" value="Unassembled WGS sequence"/>
</dbReference>
<comment type="caution">
    <text evidence="5">The sequence shown here is derived from an EMBL/GenBank/DDBJ whole genome shotgun (WGS) entry which is preliminary data.</text>
</comment>
<dbReference type="InterPro" id="IPR037923">
    <property type="entry name" value="HTH-like"/>
</dbReference>
<dbReference type="SMART" id="SM00342">
    <property type="entry name" value="HTH_ARAC"/>
    <property type="match status" value="1"/>
</dbReference>
<keyword evidence="1" id="KW-0805">Transcription regulation</keyword>
<dbReference type="InterPro" id="IPR050204">
    <property type="entry name" value="AraC_XylS_family_regulators"/>
</dbReference>
<proteinExistence type="predicted"/>
<evidence type="ECO:0000313" key="5">
    <source>
        <dbReference type="EMBL" id="TMR37829.1"/>
    </source>
</evidence>
<protein>
    <submittedName>
        <fullName evidence="5">AraC family transcriptional regulator</fullName>
    </submittedName>
</protein>
<dbReference type="PANTHER" id="PTHR46796:SF2">
    <property type="entry name" value="TRANSCRIPTIONAL REGULATORY PROTEIN"/>
    <property type="match status" value="1"/>
</dbReference>
<dbReference type="PROSITE" id="PS01124">
    <property type="entry name" value="HTH_ARAC_FAMILY_2"/>
    <property type="match status" value="1"/>
</dbReference>
<name>A0A5S4GYF4_9ACTN</name>
<dbReference type="Pfam" id="PF12833">
    <property type="entry name" value="HTH_18"/>
    <property type="match status" value="1"/>
</dbReference>
<dbReference type="Gene3D" id="1.10.10.60">
    <property type="entry name" value="Homeodomain-like"/>
    <property type="match status" value="2"/>
</dbReference>
<accession>A0A5S4GYF4</accession>
<dbReference type="Pfam" id="PF02311">
    <property type="entry name" value="AraC_binding"/>
    <property type="match status" value="1"/>
</dbReference>
<evidence type="ECO:0000259" key="4">
    <source>
        <dbReference type="PROSITE" id="PS01124"/>
    </source>
</evidence>
<evidence type="ECO:0000256" key="1">
    <source>
        <dbReference type="ARBA" id="ARBA00023015"/>
    </source>
</evidence>
<evidence type="ECO:0000256" key="3">
    <source>
        <dbReference type="ARBA" id="ARBA00023163"/>
    </source>
</evidence>
<dbReference type="PANTHER" id="PTHR46796">
    <property type="entry name" value="HTH-TYPE TRANSCRIPTIONAL ACTIVATOR RHAS-RELATED"/>
    <property type="match status" value="1"/>
</dbReference>
<reference evidence="5 6" key="1">
    <citation type="submission" date="2019-05" db="EMBL/GenBank/DDBJ databases">
        <title>Draft genome sequence of Actinomadura geliboluensis A8036.</title>
        <authorList>
            <person name="Saricaoglu S."/>
            <person name="Isik K."/>
        </authorList>
    </citation>
    <scope>NUCLEOTIDE SEQUENCE [LARGE SCALE GENOMIC DNA]</scope>
    <source>
        <strain evidence="5 6">A8036</strain>
    </source>
</reference>
<keyword evidence="3" id="KW-0804">Transcription</keyword>
<keyword evidence="6" id="KW-1185">Reference proteome</keyword>
<dbReference type="SUPFAM" id="SSF46689">
    <property type="entry name" value="Homeodomain-like"/>
    <property type="match status" value="2"/>
</dbReference>
<dbReference type="GO" id="GO:0003700">
    <property type="term" value="F:DNA-binding transcription factor activity"/>
    <property type="evidence" value="ECO:0007669"/>
    <property type="project" value="InterPro"/>
</dbReference>
<dbReference type="InterPro" id="IPR018060">
    <property type="entry name" value="HTH_AraC"/>
</dbReference>
<sequence>MRAHFVRHEFSRHGHETFAIGTVQAGTEEIWFRDGVERVGPGGLVVIHPEEVHTGTAPDRGGWRYRVLYPAGEVMAGLGGTRGTPRFRERVTYAADLARLFVRAHTATETEDALTAETSVRLALAALLHRHGTVRAEEPARRLRGRHTAMAREILQVRMVDPPSLEELAAEVGVGPFTLLRSFRDAYGLPPHALLIQLRVRAARRLLERRLPPGEVAAEVGFFDQAHLTRHFRRAVGVPPGAYQRAACGVQDRTSPGAR</sequence>
<gene>
    <name evidence="5" type="ORF">ETD96_17740</name>
</gene>
<evidence type="ECO:0000313" key="6">
    <source>
        <dbReference type="Proteomes" id="UP000305238"/>
    </source>
</evidence>
<dbReference type="SUPFAM" id="SSF51215">
    <property type="entry name" value="Regulatory protein AraC"/>
    <property type="match status" value="1"/>
</dbReference>
<dbReference type="EMBL" id="VCKZ01000117">
    <property type="protein sequence ID" value="TMR37829.1"/>
    <property type="molecule type" value="Genomic_DNA"/>
</dbReference>
<dbReference type="OrthoDB" id="3172070at2"/>
<dbReference type="GO" id="GO:0043565">
    <property type="term" value="F:sequence-specific DNA binding"/>
    <property type="evidence" value="ECO:0007669"/>
    <property type="project" value="InterPro"/>
</dbReference>
<feature type="domain" description="HTH araC/xylS-type" evidence="4">
    <location>
        <begin position="149"/>
        <end position="246"/>
    </location>
</feature>
<organism evidence="5 6">
    <name type="scientific">Actinomadura geliboluensis</name>
    <dbReference type="NCBI Taxonomy" id="882440"/>
    <lineage>
        <taxon>Bacteria</taxon>
        <taxon>Bacillati</taxon>
        <taxon>Actinomycetota</taxon>
        <taxon>Actinomycetes</taxon>
        <taxon>Streptosporangiales</taxon>
        <taxon>Thermomonosporaceae</taxon>
        <taxon>Actinomadura</taxon>
    </lineage>
</organism>
<dbReference type="InterPro" id="IPR003313">
    <property type="entry name" value="AraC-bd"/>
</dbReference>
<dbReference type="InterPro" id="IPR009057">
    <property type="entry name" value="Homeodomain-like_sf"/>
</dbReference>
<evidence type="ECO:0000256" key="2">
    <source>
        <dbReference type="ARBA" id="ARBA00023125"/>
    </source>
</evidence>